<reference evidence="6" key="1">
    <citation type="submission" date="2021-12" db="EMBL/GenBank/DDBJ databases">
        <title>Discovery of the Pendulisporaceae a myxobacterial family with distinct sporulation behavior and unique specialized metabolism.</title>
        <authorList>
            <person name="Garcia R."/>
            <person name="Popoff A."/>
            <person name="Bader C.D."/>
            <person name="Loehr J."/>
            <person name="Walesch S."/>
            <person name="Walt C."/>
            <person name="Boldt J."/>
            <person name="Bunk B."/>
            <person name="Haeckl F.J.F.P.J."/>
            <person name="Gunesch A.P."/>
            <person name="Birkelbach J."/>
            <person name="Nuebel U."/>
            <person name="Pietschmann T."/>
            <person name="Bach T."/>
            <person name="Mueller R."/>
        </authorList>
    </citation>
    <scope>NUCLEOTIDE SEQUENCE</scope>
    <source>
        <strain evidence="6">MSr11367</strain>
    </source>
</reference>
<dbReference type="Pfam" id="PF07681">
    <property type="entry name" value="DoxX"/>
    <property type="match status" value="1"/>
</dbReference>
<dbReference type="Proteomes" id="UP001374803">
    <property type="component" value="Chromosome"/>
</dbReference>
<accession>A0ABZ2LAV7</accession>
<gene>
    <name evidence="6" type="ORF">LVJ94_01115</name>
</gene>
<evidence type="ECO:0000256" key="4">
    <source>
        <dbReference type="ARBA" id="ARBA00023136"/>
    </source>
</evidence>
<keyword evidence="3 5" id="KW-1133">Transmembrane helix</keyword>
<evidence type="ECO:0000256" key="3">
    <source>
        <dbReference type="ARBA" id="ARBA00022989"/>
    </source>
</evidence>
<organism evidence="6 7">
    <name type="scientific">Pendulispora rubella</name>
    <dbReference type="NCBI Taxonomy" id="2741070"/>
    <lineage>
        <taxon>Bacteria</taxon>
        <taxon>Pseudomonadati</taxon>
        <taxon>Myxococcota</taxon>
        <taxon>Myxococcia</taxon>
        <taxon>Myxococcales</taxon>
        <taxon>Sorangiineae</taxon>
        <taxon>Pendulisporaceae</taxon>
        <taxon>Pendulispora</taxon>
    </lineage>
</organism>
<sequence length="122" mass="12809">MFYARLALGLAFLSPVASRLGLLGNGSNFTKFMAYTAEVNAFMPAFTIPFLAVAATICEASFGIALIVGFRLRWVAFGAAALLAVFGTAMAISFGVKSPLDYSVFSASAAALLLAQRQPRSS</sequence>
<evidence type="ECO:0000256" key="1">
    <source>
        <dbReference type="ARBA" id="ARBA00004141"/>
    </source>
</evidence>
<protein>
    <recommendedName>
        <fullName evidence="8">DoxX family protein</fullName>
    </recommendedName>
</protein>
<evidence type="ECO:0008006" key="8">
    <source>
        <dbReference type="Google" id="ProtNLM"/>
    </source>
</evidence>
<dbReference type="EMBL" id="CP089983">
    <property type="protein sequence ID" value="WXB05862.1"/>
    <property type="molecule type" value="Genomic_DNA"/>
</dbReference>
<keyword evidence="2 5" id="KW-0812">Transmembrane</keyword>
<feature type="transmembrane region" description="Helical" evidence="5">
    <location>
        <begin position="42"/>
        <end position="67"/>
    </location>
</feature>
<name>A0ABZ2LAV7_9BACT</name>
<comment type="subcellular location">
    <subcellularLocation>
        <location evidence="1">Membrane</location>
        <topology evidence="1">Multi-pass membrane protein</topology>
    </subcellularLocation>
</comment>
<keyword evidence="4 5" id="KW-0472">Membrane</keyword>
<evidence type="ECO:0000256" key="5">
    <source>
        <dbReference type="SAM" id="Phobius"/>
    </source>
</evidence>
<feature type="transmembrane region" description="Helical" evidence="5">
    <location>
        <begin position="74"/>
        <end position="94"/>
    </location>
</feature>
<keyword evidence="7" id="KW-1185">Reference proteome</keyword>
<evidence type="ECO:0000313" key="7">
    <source>
        <dbReference type="Proteomes" id="UP001374803"/>
    </source>
</evidence>
<evidence type="ECO:0000256" key="2">
    <source>
        <dbReference type="ARBA" id="ARBA00022692"/>
    </source>
</evidence>
<evidence type="ECO:0000313" key="6">
    <source>
        <dbReference type="EMBL" id="WXB05862.1"/>
    </source>
</evidence>
<dbReference type="RefSeq" id="WP_394835511.1">
    <property type="nucleotide sequence ID" value="NZ_CP089929.1"/>
</dbReference>
<dbReference type="InterPro" id="IPR032808">
    <property type="entry name" value="DoxX"/>
</dbReference>
<proteinExistence type="predicted"/>